<comment type="caution">
    <text evidence="1">The sequence shown here is derived from an EMBL/GenBank/DDBJ whole genome shotgun (WGS) entry which is preliminary data.</text>
</comment>
<gene>
    <name evidence="1" type="ORF">K1T71_000566</name>
</gene>
<sequence>MHQVFSALKYKELKAMAPECVRNISIDDLQELCTEELLGISSKRLCAILDGAEPPSDTESSSHSPSPPLETISLDSISSDDEILSETSKSSKKNKKHKHKHAKDKSKKKDKRKSDDSQPDEEVERSKATRAGLTVLELLELQARARAIRAQLQKEQPAKQTSGSVHPNNVHSSDNEVEIKEEPAEVVEISSEDEKPSVKELEKETQKTQETEKSQQQQTSVTKRINDLIITIPQSKQTRKIKLSRNQTPANAGNTITTVNTGTLNDKSVESNKNVNNTNKATVNNKPEHKESGNKAKSNVGSTTKNDTTVVNNVTNVDKISDKPTIVTNTKTKANKTKIKRKKKEKKINIEEDHDEITIQLSDTEKMDLLEDLDRKNFDDVSSSSTEDSESSSDTSEEENSSLEVVNSDKKDNNYNEQVETRANREKDTIVNKDAKDTKSDASNYIIIDISTEDEITDKSKKESKSFEAKENDPETSNTTYSTMNTENSDQMIKSNTVEAEVQTIDSNVYKELNTNKLTDTYDTKDIKQTDISKESSTIEHLEHGFSEAEKQSSNTTNIDNNKEGREDKFNAETEKIKDFNTNLGKTSTIGEVISIMEVKHSNTEDYIQYVETSKTKNDNNTKEAMDCVNTNNANVTDKDASNNTENTKTDTDKKLSDGELSDNENSEIEVTNLKPEVVCISDEEVNKKKKKKKDKKNKKSKKKSDFREGSDQNFFKDKTIDAECTPTTDNNKSMNEVEILNIDNDNTDNKEQTKHGTTSETIDNDSASSIGDKYSKENIYIIVEDEILILSDDSSCYEVDTYLSKEPTAEEIEALSLKIDEIDRDKIICEKEIKEHERQLREKETSDFCDKTVDIIDILEVKDYERDGNTGNREKENETEDIYTIEEENVSWKERYLGSKKVKTVLSTANIFNALRKKNIELKKKLEDKRKEETKKLEEETKKLEEEKVIENKEDLEVGSVEHYNTLQGSTKYIDPVKDIKERETEEKNEGVTHEMKKDAKQLLKMYKKLLKYNDMNRIKDPNKKRKKKKNKDN</sequence>
<name>A0ACC1DJL0_9NEOP</name>
<protein>
    <submittedName>
        <fullName evidence="1">Uncharacterized protein</fullName>
    </submittedName>
</protein>
<dbReference type="EMBL" id="CM034387">
    <property type="protein sequence ID" value="KAJ0184143.1"/>
    <property type="molecule type" value="Genomic_DNA"/>
</dbReference>
<accession>A0ACC1DJL0</accession>
<organism evidence="1 2">
    <name type="scientific">Dendrolimus kikuchii</name>
    <dbReference type="NCBI Taxonomy" id="765133"/>
    <lineage>
        <taxon>Eukaryota</taxon>
        <taxon>Metazoa</taxon>
        <taxon>Ecdysozoa</taxon>
        <taxon>Arthropoda</taxon>
        <taxon>Hexapoda</taxon>
        <taxon>Insecta</taxon>
        <taxon>Pterygota</taxon>
        <taxon>Neoptera</taxon>
        <taxon>Endopterygota</taxon>
        <taxon>Lepidoptera</taxon>
        <taxon>Glossata</taxon>
        <taxon>Ditrysia</taxon>
        <taxon>Bombycoidea</taxon>
        <taxon>Lasiocampidae</taxon>
        <taxon>Dendrolimus</taxon>
    </lineage>
</organism>
<keyword evidence="2" id="KW-1185">Reference proteome</keyword>
<dbReference type="Proteomes" id="UP000824533">
    <property type="component" value="Linkage Group LG01"/>
</dbReference>
<proteinExistence type="predicted"/>
<reference evidence="1 2" key="1">
    <citation type="journal article" date="2021" name="Front. Genet.">
        <title>Chromosome-Level Genome Assembly Reveals Significant Gene Expansion in the Toll and IMD Signaling Pathways of Dendrolimus kikuchii.</title>
        <authorList>
            <person name="Zhou J."/>
            <person name="Wu P."/>
            <person name="Xiong Z."/>
            <person name="Liu N."/>
            <person name="Zhao N."/>
            <person name="Ji M."/>
            <person name="Qiu Y."/>
            <person name="Yang B."/>
        </authorList>
    </citation>
    <scope>NUCLEOTIDE SEQUENCE [LARGE SCALE GENOMIC DNA]</scope>
    <source>
        <strain evidence="1">Ann1</strain>
    </source>
</reference>
<evidence type="ECO:0000313" key="1">
    <source>
        <dbReference type="EMBL" id="KAJ0184143.1"/>
    </source>
</evidence>
<evidence type="ECO:0000313" key="2">
    <source>
        <dbReference type="Proteomes" id="UP000824533"/>
    </source>
</evidence>